<evidence type="ECO:0000256" key="1">
    <source>
        <dbReference type="ARBA" id="ARBA00004141"/>
    </source>
</evidence>
<evidence type="ECO:0000259" key="6">
    <source>
        <dbReference type="PROSITE" id="PS50893"/>
    </source>
</evidence>
<feature type="transmembrane region" description="Helical" evidence="5">
    <location>
        <begin position="34"/>
        <end position="58"/>
    </location>
</feature>
<evidence type="ECO:0000313" key="8">
    <source>
        <dbReference type="EMBL" id="EFC40370.1"/>
    </source>
</evidence>
<keyword evidence="3 5" id="KW-1133">Transmembrane helix</keyword>
<feature type="transmembrane region" description="Helical" evidence="5">
    <location>
        <begin position="78"/>
        <end position="98"/>
    </location>
</feature>
<dbReference type="eggNOG" id="KOG0058">
    <property type="taxonomic scope" value="Eukaryota"/>
</dbReference>
<dbReference type="OrthoDB" id="6500128at2759"/>
<dbReference type="AlphaFoldDB" id="D2VS62"/>
<dbReference type="InterPro" id="IPR039421">
    <property type="entry name" value="Type_1_exporter"/>
</dbReference>
<dbReference type="GO" id="GO:0016887">
    <property type="term" value="F:ATP hydrolysis activity"/>
    <property type="evidence" value="ECO:0007669"/>
    <property type="project" value="InterPro"/>
</dbReference>
<dbReference type="InterPro" id="IPR027417">
    <property type="entry name" value="P-loop_NTPase"/>
</dbReference>
<evidence type="ECO:0000313" key="9">
    <source>
        <dbReference type="Proteomes" id="UP000006671"/>
    </source>
</evidence>
<dbReference type="Proteomes" id="UP000006671">
    <property type="component" value="Unassembled WGS sequence"/>
</dbReference>
<evidence type="ECO:0000256" key="5">
    <source>
        <dbReference type="SAM" id="Phobius"/>
    </source>
</evidence>
<dbReference type="EMBL" id="GG738893">
    <property type="protein sequence ID" value="EFC40370.1"/>
    <property type="molecule type" value="Genomic_DNA"/>
</dbReference>
<keyword evidence="2 5" id="KW-0812">Transmembrane</keyword>
<dbReference type="PROSITE" id="PS50893">
    <property type="entry name" value="ABC_TRANSPORTER_2"/>
    <property type="match status" value="1"/>
</dbReference>
<dbReference type="InterPro" id="IPR003439">
    <property type="entry name" value="ABC_transporter-like_ATP-bd"/>
</dbReference>
<dbReference type="InParanoid" id="D2VS62"/>
<dbReference type="GO" id="GO:0005743">
    <property type="term" value="C:mitochondrial inner membrane"/>
    <property type="evidence" value="ECO:0007669"/>
    <property type="project" value="TreeGrafter"/>
</dbReference>
<dbReference type="SUPFAM" id="SSF90123">
    <property type="entry name" value="ABC transporter transmembrane region"/>
    <property type="match status" value="1"/>
</dbReference>
<comment type="subcellular location">
    <subcellularLocation>
        <location evidence="1">Membrane</location>
        <topology evidence="1">Multi-pass membrane protein</topology>
    </subcellularLocation>
</comment>
<dbReference type="KEGG" id="ngr:NAEGRDRAFT_71825"/>
<evidence type="ECO:0000256" key="4">
    <source>
        <dbReference type="ARBA" id="ARBA00023136"/>
    </source>
</evidence>
<feature type="transmembrane region" description="Helical" evidence="5">
    <location>
        <begin position="167"/>
        <end position="193"/>
    </location>
</feature>
<feature type="domain" description="ABC transporter" evidence="6">
    <location>
        <begin position="83"/>
        <end position="392"/>
    </location>
</feature>
<dbReference type="InterPro" id="IPR036640">
    <property type="entry name" value="ABC1_TM_sf"/>
</dbReference>
<dbReference type="GO" id="GO:0005524">
    <property type="term" value="F:ATP binding"/>
    <property type="evidence" value="ECO:0007669"/>
    <property type="project" value="InterPro"/>
</dbReference>
<feature type="domain" description="ABC transmembrane type-1" evidence="7">
    <location>
        <begin position="38"/>
        <end position="300"/>
    </location>
</feature>
<dbReference type="GO" id="GO:0090374">
    <property type="term" value="P:oligopeptide export from mitochondrion"/>
    <property type="evidence" value="ECO:0007669"/>
    <property type="project" value="TreeGrafter"/>
</dbReference>
<evidence type="ECO:0000259" key="7">
    <source>
        <dbReference type="PROSITE" id="PS50929"/>
    </source>
</evidence>
<proteinExistence type="predicted"/>
<dbReference type="PANTHER" id="PTHR43394:SF1">
    <property type="entry name" value="ATP-BINDING CASSETTE SUB-FAMILY B MEMBER 10, MITOCHONDRIAL"/>
    <property type="match status" value="1"/>
</dbReference>
<dbReference type="PANTHER" id="PTHR43394">
    <property type="entry name" value="ATP-DEPENDENT PERMEASE MDL1, MITOCHONDRIAL"/>
    <property type="match status" value="1"/>
</dbReference>
<organism evidence="9">
    <name type="scientific">Naegleria gruberi</name>
    <name type="common">Amoeba</name>
    <dbReference type="NCBI Taxonomy" id="5762"/>
    <lineage>
        <taxon>Eukaryota</taxon>
        <taxon>Discoba</taxon>
        <taxon>Heterolobosea</taxon>
        <taxon>Tetramitia</taxon>
        <taxon>Eutetramitia</taxon>
        <taxon>Vahlkampfiidae</taxon>
        <taxon>Naegleria</taxon>
    </lineage>
</organism>
<dbReference type="SUPFAM" id="SSF52540">
    <property type="entry name" value="P-loop containing nucleoside triphosphate hydrolases"/>
    <property type="match status" value="1"/>
</dbReference>
<evidence type="ECO:0000256" key="2">
    <source>
        <dbReference type="ARBA" id="ARBA00022692"/>
    </source>
</evidence>
<dbReference type="Gene3D" id="1.20.1560.10">
    <property type="entry name" value="ABC transporter type 1, transmembrane domain"/>
    <property type="match status" value="1"/>
</dbReference>
<dbReference type="Pfam" id="PF00664">
    <property type="entry name" value="ABC_membrane"/>
    <property type="match status" value="1"/>
</dbReference>
<accession>D2VS62</accession>
<evidence type="ECO:0000256" key="3">
    <source>
        <dbReference type="ARBA" id="ARBA00022989"/>
    </source>
</evidence>
<dbReference type="Gene3D" id="3.40.50.300">
    <property type="entry name" value="P-loop containing nucleotide triphosphate hydrolases"/>
    <property type="match status" value="1"/>
</dbReference>
<protein>
    <submittedName>
        <fullName evidence="8">Predicted protein</fullName>
    </submittedName>
</protein>
<name>D2VS62_NAEGR</name>
<dbReference type="VEuPathDB" id="AmoebaDB:NAEGRDRAFT_71825"/>
<dbReference type="GeneID" id="8854801"/>
<gene>
    <name evidence="8" type="ORF">NAEGRDRAFT_71825</name>
</gene>
<keyword evidence="9" id="KW-1185">Reference proteome</keyword>
<keyword evidence="4 5" id="KW-0472">Membrane</keyword>
<dbReference type="STRING" id="5762.D2VS62"/>
<sequence>MPPKEDEFEFKDEREPQVSPLSHFKILQIFGGNLLLLLFGILGAVGYGVIPILCNVFIGELIDSLAGAKSVEEGKFVVSQVCIKLGILSACSAVAFLLQDFFLQISHARIGTSLRKAYMHALSKQEMSFFDIKKIGAITSILSEDIGKIQEVYTTDLSIFCQDLSQFVIGFVISLTINWTMSLILVSTIPLTFISHMVMSTISTIITKRINKLTENSSAVSNEIISSMKTIRSMAQEYSELNRFQKDLDKINRQGVFKGSVHGPFLAFTAGLTWATVTLGFLYGGTTVAEGKATMGSVFQQRIAIARALLQNPKVLLLDEATSALDSESERLVQQALDVLMKGRTTICIAHRLTTIINSDIICVLVKGVLEEKGNHSELIRLPNGIYKSLIEKQMVFNEEHSKNHETANETVVLEE</sequence>
<dbReference type="CDD" id="cd18577">
    <property type="entry name" value="ABC_6TM_Pgp_ABCB1_D1_like"/>
    <property type="match status" value="1"/>
</dbReference>
<reference evidence="8 9" key="1">
    <citation type="journal article" date="2010" name="Cell">
        <title>The genome of Naegleria gruberi illuminates early eukaryotic versatility.</title>
        <authorList>
            <person name="Fritz-Laylin L.K."/>
            <person name="Prochnik S.E."/>
            <person name="Ginger M.L."/>
            <person name="Dacks J.B."/>
            <person name="Carpenter M.L."/>
            <person name="Field M.C."/>
            <person name="Kuo A."/>
            <person name="Paredez A."/>
            <person name="Chapman J."/>
            <person name="Pham J."/>
            <person name="Shu S."/>
            <person name="Neupane R."/>
            <person name="Cipriano M."/>
            <person name="Mancuso J."/>
            <person name="Tu H."/>
            <person name="Salamov A."/>
            <person name="Lindquist E."/>
            <person name="Shapiro H."/>
            <person name="Lucas S."/>
            <person name="Grigoriev I.V."/>
            <person name="Cande W.Z."/>
            <person name="Fulton C."/>
            <person name="Rokhsar D.S."/>
            <person name="Dawson S.C."/>
        </authorList>
    </citation>
    <scope>NUCLEOTIDE SEQUENCE [LARGE SCALE GENOMIC DNA]</scope>
    <source>
        <strain evidence="8 9">NEG-M</strain>
    </source>
</reference>
<dbReference type="RefSeq" id="XP_002673114.1">
    <property type="nucleotide sequence ID" value="XM_002673068.1"/>
</dbReference>
<dbReference type="OMA" id="NILTIMM"/>
<dbReference type="PROSITE" id="PS50929">
    <property type="entry name" value="ABC_TM1F"/>
    <property type="match status" value="1"/>
</dbReference>
<dbReference type="InterPro" id="IPR011527">
    <property type="entry name" value="ABC1_TM_dom"/>
</dbReference>
<dbReference type="GO" id="GO:0015421">
    <property type="term" value="F:ABC-type oligopeptide transporter activity"/>
    <property type="evidence" value="ECO:0007669"/>
    <property type="project" value="TreeGrafter"/>
</dbReference>